<evidence type="ECO:0000313" key="3">
    <source>
        <dbReference type="Proteomes" id="UP001500390"/>
    </source>
</evidence>
<evidence type="ECO:0000313" key="2">
    <source>
        <dbReference type="EMBL" id="GAA4390965.1"/>
    </source>
</evidence>
<feature type="region of interest" description="Disordered" evidence="1">
    <location>
        <begin position="118"/>
        <end position="194"/>
    </location>
</feature>
<feature type="compositionally biased region" description="Gly residues" evidence="1">
    <location>
        <begin position="126"/>
        <end position="148"/>
    </location>
</feature>
<keyword evidence="3" id="KW-1185">Reference proteome</keyword>
<organism evidence="2 3">
    <name type="scientific">Ornithinibacter aureus</name>
    <dbReference type="NCBI Taxonomy" id="622664"/>
    <lineage>
        <taxon>Bacteria</taxon>
        <taxon>Bacillati</taxon>
        <taxon>Actinomycetota</taxon>
        <taxon>Actinomycetes</taxon>
        <taxon>Micrococcales</taxon>
        <taxon>Intrasporangiaceae</taxon>
        <taxon>Ornithinibacter</taxon>
    </lineage>
</organism>
<sequence length="194" mass="19036">MAKRPEDHTDQPENTGQSELPDRTELIPQASDDTERFESVDTTRMPSAAEVPAAPPAVHTPAWAAAVTPAAAAAAPAKTKGKGAWWTGRLALAGGALAAGLLLGGVVGATAATVAGHDDRGSQISEGGGAGFEGRGEGRGGLGHGPRGMQGDVPDGSEGQGQLPGGGQGQDEGQLPGGGTSTDPGDANGTSQTT</sequence>
<protein>
    <submittedName>
        <fullName evidence="2">Uncharacterized protein</fullName>
    </submittedName>
</protein>
<feature type="region of interest" description="Disordered" evidence="1">
    <location>
        <begin position="1"/>
        <end position="56"/>
    </location>
</feature>
<dbReference type="Proteomes" id="UP001500390">
    <property type="component" value="Unassembled WGS sequence"/>
</dbReference>
<dbReference type="EMBL" id="BAABFX010000018">
    <property type="protein sequence ID" value="GAA4390965.1"/>
    <property type="molecule type" value="Genomic_DNA"/>
</dbReference>
<accession>A0ABP8JHH2</accession>
<reference evidence="3" key="1">
    <citation type="journal article" date="2019" name="Int. J. Syst. Evol. Microbiol.">
        <title>The Global Catalogue of Microorganisms (GCM) 10K type strain sequencing project: providing services to taxonomists for standard genome sequencing and annotation.</title>
        <authorList>
            <consortium name="The Broad Institute Genomics Platform"/>
            <consortium name="The Broad Institute Genome Sequencing Center for Infectious Disease"/>
            <person name="Wu L."/>
            <person name="Ma J."/>
        </authorList>
    </citation>
    <scope>NUCLEOTIDE SEQUENCE [LARGE SCALE GENOMIC DNA]</scope>
    <source>
        <strain evidence="3">JCM 17738</strain>
    </source>
</reference>
<gene>
    <name evidence="2" type="ORF">GCM10023153_08390</name>
</gene>
<proteinExistence type="predicted"/>
<evidence type="ECO:0000256" key="1">
    <source>
        <dbReference type="SAM" id="MobiDB-lite"/>
    </source>
</evidence>
<feature type="compositionally biased region" description="Gly residues" evidence="1">
    <location>
        <begin position="158"/>
        <end position="180"/>
    </location>
</feature>
<dbReference type="RefSeq" id="WP_159902638.1">
    <property type="nucleotide sequence ID" value="NZ_BAABFX010000018.1"/>
</dbReference>
<comment type="caution">
    <text evidence="2">The sequence shown here is derived from an EMBL/GenBank/DDBJ whole genome shotgun (WGS) entry which is preliminary data.</text>
</comment>
<name>A0ABP8JHH2_9MICO</name>
<feature type="compositionally biased region" description="Basic and acidic residues" evidence="1">
    <location>
        <begin position="1"/>
        <end position="11"/>
    </location>
</feature>